<protein>
    <submittedName>
        <fullName evidence="2">Uncharacterized protein</fullName>
    </submittedName>
</protein>
<dbReference type="EMBL" id="CP117450">
    <property type="protein sequence ID" value="WLH07792.1"/>
    <property type="molecule type" value="Genomic_DNA"/>
</dbReference>
<organism evidence="2 3">
    <name type="scientific">Pseudomonas lurida</name>
    <dbReference type="NCBI Taxonomy" id="244566"/>
    <lineage>
        <taxon>Bacteria</taxon>
        <taxon>Pseudomonadati</taxon>
        <taxon>Pseudomonadota</taxon>
        <taxon>Gammaproteobacteria</taxon>
        <taxon>Pseudomonadales</taxon>
        <taxon>Pseudomonadaceae</taxon>
        <taxon>Pseudomonas</taxon>
    </lineage>
</organism>
<evidence type="ECO:0000313" key="3">
    <source>
        <dbReference type="Proteomes" id="UP001236748"/>
    </source>
</evidence>
<accession>A0ABY9FWS7</accession>
<evidence type="ECO:0000313" key="2">
    <source>
        <dbReference type="EMBL" id="WLH07792.1"/>
    </source>
</evidence>
<evidence type="ECO:0000256" key="1">
    <source>
        <dbReference type="SAM" id="MobiDB-lite"/>
    </source>
</evidence>
<dbReference type="Proteomes" id="UP001236748">
    <property type="component" value="Chromosome"/>
</dbReference>
<feature type="compositionally biased region" description="Basic and acidic residues" evidence="1">
    <location>
        <begin position="49"/>
        <end position="66"/>
    </location>
</feature>
<gene>
    <name evidence="2" type="ORF">PSH67_03750</name>
</gene>
<proteinExistence type="predicted"/>
<sequence>MNQTGKPTIFIAGIPGEHPMTIPSNTGFNPYPVGNGYGSGAPSLEETTEGSKEDNKKIAELGREARWQTGLKSVADTYR</sequence>
<dbReference type="GeneID" id="99724730"/>
<name>A0ABY9FWS7_9PSED</name>
<keyword evidence="3" id="KW-1185">Reference proteome</keyword>
<dbReference type="RefSeq" id="WP_141537458.1">
    <property type="nucleotide sequence ID" value="NZ_CAXAQD010000029.1"/>
</dbReference>
<feature type="region of interest" description="Disordered" evidence="1">
    <location>
        <begin position="1"/>
        <end position="79"/>
    </location>
</feature>
<reference evidence="2 3" key="1">
    <citation type="submission" date="2023-02" db="EMBL/GenBank/DDBJ databases">
        <title>Evolution of Hrp T3SS in non-pathogenic Pseudomonas fluorescens.</title>
        <authorList>
            <person name="Liao K."/>
            <person name="Wei H."/>
            <person name="Gu Y."/>
        </authorList>
    </citation>
    <scope>NUCLEOTIDE SEQUENCE [LARGE SCALE GENOMIC DNA]</scope>
    <source>
        <strain evidence="2 3">FP2043</strain>
    </source>
</reference>